<keyword evidence="5" id="KW-1185">Reference proteome</keyword>
<dbReference type="AlphaFoldDB" id="A0A834SRV4"/>
<evidence type="ECO:0000259" key="2">
    <source>
        <dbReference type="Pfam" id="PF13976"/>
    </source>
</evidence>
<proteinExistence type="predicted"/>
<reference evidence="4" key="1">
    <citation type="submission" date="2020-09" db="EMBL/GenBank/DDBJ databases">
        <title>Genome-Enabled Discovery of Anthraquinone Biosynthesis in Senna tora.</title>
        <authorList>
            <person name="Kang S.-H."/>
            <person name="Pandey R.P."/>
            <person name="Lee C.-M."/>
            <person name="Sim J.-S."/>
            <person name="Jeong J.-T."/>
            <person name="Choi B.-S."/>
            <person name="Jung M."/>
            <person name="Ginzburg D."/>
            <person name="Zhao K."/>
            <person name="Won S.Y."/>
            <person name="Oh T.-J."/>
            <person name="Yu Y."/>
            <person name="Kim N.-H."/>
            <person name="Lee O.R."/>
            <person name="Lee T.-H."/>
            <person name="Bashyal P."/>
            <person name="Kim T.-S."/>
            <person name="Lee W.-H."/>
            <person name="Kawkins C."/>
            <person name="Kim C.-K."/>
            <person name="Kim J.S."/>
            <person name="Ahn B.O."/>
            <person name="Rhee S.Y."/>
            <person name="Sohng J.K."/>
        </authorList>
    </citation>
    <scope>NUCLEOTIDE SEQUENCE</scope>
    <source>
        <tissue evidence="4">Leaf</tissue>
    </source>
</reference>
<dbReference type="Pfam" id="PF25597">
    <property type="entry name" value="SH3_retrovirus"/>
    <property type="match status" value="1"/>
</dbReference>
<feature type="domain" description="Retroviral polymerase SH3-like" evidence="3">
    <location>
        <begin position="371"/>
        <end position="418"/>
    </location>
</feature>
<dbReference type="InterPro" id="IPR012337">
    <property type="entry name" value="RNaseH-like_sf"/>
</dbReference>
<feature type="compositionally biased region" description="Basic residues" evidence="1">
    <location>
        <begin position="157"/>
        <end position="173"/>
    </location>
</feature>
<gene>
    <name evidence="4" type="ORF">G2W53_035169</name>
</gene>
<dbReference type="InterPro" id="IPR057670">
    <property type="entry name" value="SH3_retrovirus"/>
</dbReference>
<feature type="compositionally biased region" description="Basic and acidic residues" evidence="1">
    <location>
        <begin position="174"/>
        <end position="185"/>
    </location>
</feature>
<dbReference type="EMBL" id="JAAIUW010000011">
    <property type="protein sequence ID" value="KAF7808426.1"/>
    <property type="molecule type" value="Genomic_DNA"/>
</dbReference>
<evidence type="ECO:0000313" key="5">
    <source>
        <dbReference type="Proteomes" id="UP000634136"/>
    </source>
</evidence>
<dbReference type="SUPFAM" id="SSF53098">
    <property type="entry name" value="Ribonuclease H-like"/>
    <property type="match status" value="1"/>
</dbReference>
<dbReference type="GO" id="GO:0003676">
    <property type="term" value="F:nucleic acid binding"/>
    <property type="evidence" value="ECO:0007669"/>
    <property type="project" value="InterPro"/>
</dbReference>
<feature type="region of interest" description="Disordered" evidence="1">
    <location>
        <begin position="149"/>
        <end position="191"/>
    </location>
</feature>
<dbReference type="InterPro" id="IPR036397">
    <property type="entry name" value="RNaseH_sf"/>
</dbReference>
<dbReference type="InterPro" id="IPR039537">
    <property type="entry name" value="Retrotran_Ty1/copia-like"/>
</dbReference>
<sequence>MASTTSESLNMYLTISKDDLAMREPRPADLTDRSSAADKTHYRLWLESNRVCLTVLKYTIDKTIRQSIAEKDTAVDYLKAISEKFKKFDKSQKAYYLSLLDNTLYGGASGVREHMMKLVNYFNKLKSLKVDLVTQEEESLKKAKSCTHSVNNITKGSSRKGGHEKYKGKKHQDKRSFGPKKDNKKDKGKMKKSFKGNCFYCKKSDHSISECFKLKNKREKEVNTITGHKRQRTDENSSMLWHRRLGHISRDRLERMVKQDILHNLDFSDFDSCVDCIKGKFPARAKSERASRSESILDLIHTDIGGPISSDTLGNYKYFITFMDDYSEFGWIDLLHEKSDSLDAFKAFKAVVELKSEKVIKSVRAEVRPYNPQLKKLDSRTVSAYFIGYCTRSRGCRFYCPNYSTRVIESDRAFYFENDSDSGSNIPRVINLHNEDTLLPLSSQTSSSVAHVPVLDGENRDDILVENPIDPVVVPPIVKIGEPVVDLRRSQRSRKGAIPDDYIVYLQEFESNVVEGTDPVSYRESVSG</sequence>
<feature type="domain" description="GAG-pre-integrase" evidence="2">
    <location>
        <begin position="233"/>
        <end position="280"/>
    </location>
</feature>
<evidence type="ECO:0000313" key="4">
    <source>
        <dbReference type="EMBL" id="KAF7808426.1"/>
    </source>
</evidence>
<dbReference type="Gene3D" id="3.30.420.10">
    <property type="entry name" value="Ribonuclease H-like superfamily/Ribonuclease H"/>
    <property type="match status" value="1"/>
</dbReference>
<dbReference type="Proteomes" id="UP000634136">
    <property type="component" value="Unassembled WGS sequence"/>
</dbReference>
<evidence type="ECO:0000256" key="1">
    <source>
        <dbReference type="SAM" id="MobiDB-lite"/>
    </source>
</evidence>
<dbReference type="InterPro" id="IPR025724">
    <property type="entry name" value="GAG-pre-integrase_dom"/>
</dbReference>
<name>A0A834SRV4_9FABA</name>
<dbReference type="Pfam" id="PF13976">
    <property type="entry name" value="gag_pre-integrs"/>
    <property type="match status" value="1"/>
</dbReference>
<evidence type="ECO:0000259" key="3">
    <source>
        <dbReference type="Pfam" id="PF25597"/>
    </source>
</evidence>
<organism evidence="4 5">
    <name type="scientific">Senna tora</name>
    <dbReference type="NCBI Taxonomy" id="362788"/>
    <lineage>
        <taxon>Eukaryota</taxon>
        <taxon>Viridiplantae</taxon>
        <taxon>Streptophyta</taxon>
        <taxon>Embryophyta</taxon>
        <taxon>Tracheophyta</taxon>
        <taxon>Spermatophyta</taxon>
        <taxon>Magnoliopsida</taxon>
        <taxon>eudicotyledons</taxon>
        <taxon>Gunneridae</taxon>
        <taxon>Pentapetalae</taxon>
        <taxon>rosids</taxon>
        <taxon>fabids</taxon>
        <taxon>Fabales</taxon>
        <taxon>Fabaceae</taxon>
        <taxon>Caesalpinioideae</taxon>
        <taxon>Cassia clade</taxon>
        <taxon>Senna</taxon>
    </lineage>
</organism>
<dbReference type="PANTHER" id="PTHR42648">
    <property type="entry name" value="TRANSPOSASE, PUTATIVE-RELATED"/>
    <property type="match status" value="1"/>
</dbReference>
<dbReference type="OrthoDB" id="1716820at2759"/>
<protein>
    <submittedName>
        <fullName evidence="4">Retrovirus-related Pol polyprotein from transposon TNT 1-94</fullName>
    </submittedName>
</protein>
<dbReference type="PANTHER" id="PTHR42648:SF28">
    <property type="entry name" value="TRANSPOSON-ENCODED PROTEIN WITH RIBONUCLEASE H-LIKE AND RETROVIRUS ZINC FINGER-LIKE DOMAINS"/>
    <property type="match status" value="1"/>
</dbReference>
<accession>A0A834SRV4</accession>
<comment type="caution">
    <text evidence="4">The sequence shown here is derived from an EMBL/GenBank/DDBJ whole genome shotgun (WGS) entry which is preliminary data.</text>
</comment>